<feature type="transmembrane region" description="Helical" evidence="5">
    <location>
        <begin position="230"/>
        <end position="257"/>
    </location>
</feature>
<dbReference type="GO" id="GO:0016020">
    <property type="term" value="C:membrane"/>
    <property type="evidence" value="ECO:0007669"/>
    <property type="project" value="UniProtKB-SubCell"/>
</dbReference>
<feature type="transmembrane region" description="Helical" evidence="5">
    <location>
        <begin position="203"/>
        <end position="224"/>
    </location>
</feature>
<gene>
    <name evidence="7" type="ORF">SDC9_85872</name>
</gene>
<feature type="transmembrane region" description="Helical" evidence="5">
    <location>
        <begin position="25"/>
        <end position="45"/>
    </location>
</feature>
<name>A0A644ZEP8_9ZZZZ</name>
<evidence type="ECO:0000256" key="5">
    <source>
        <dbReference type="SAM" id="Phobius"/>
    </source>
</evidence>
<evidence type="ECO:0000256" key="2">
    <source>
        <dbReference type="ARBA" id="ARBA00022692"/>
    </source>
</evidence>
<dbReference type="AlphaFoldDB" id="A0A644ZEP8"/>
<comment type="subcellular location">
    <subcellularLocation>
        <location evidence="1">Membrane</location>
        <topology evidence="1">Multi-pass membrane protein</topology>
    </subcellularLocation>
</comment>
<feature type="transmembrane region" description="Helical" evidence="5">
    <location>
        <begin position="57"/>
        <end position="74"/>
    </location>
</feature>
<accession>A0A644ZEP8</accession>
<dbReference type="PANTHER" id="PTHR37422">
    <property type="entry name" value="TEICHURONIC ACID BIOSYNTHESIS PROTEIN TUAE"/>
    <property type="match status" value="1"/>
</dbReference>
<evidence type="ECO:0000313" key="7">
    <source>
        <dbReference type="EMBL" id="MPM39239.1"/>
    </source>
</evidence>
<dbReference type="Pfam" id="PF04932">
    <property type="entry name" value="Wzy_C"/>
    <property type="match status" value="1"/>
</dbReference>
<organism evidence="7">
    <name type="scientific">bioreactor metagenome</name>
    <dbReference type="NCBI Taxonomy" id="1076179"/>
    <lineage>
        <taxon>unclassified sequences</taxon>
        <taxon>metagenomes</taxon>
        <taxon>ecological metagenomes</taxon>
    </lineage>
</organism>
<feature type="transmembrane region" description="Helical" evidence="5">
    <location>
        <begin position="179"/>
        <end position="196"/>
    </location>
</feature>
<protein>
    <recommendedName>
        <fullName evidence="6">O-antigen ligase-related domain-containing protein</fullName>
    </recommendedName>
</protein>
<feature type="domain" description="O-antigen ligase-related" evidence="6">
    <location>
        <begin position="234"/>
        <end position="382"/>
    </location>
</feature>
<feature type="transmembrane region" description="Helical" evidence="5">
    <location>
        <begin position="155"/>
        <end position="173"/>
    </location>
</feature>
<feature type="transmembrane region" description="Helical" evidence="5">
    <location>
        <begin position="366"/>
        <end position="389"/>
    </location>
</feature>
<dbReference type="PANTHER" id="PTHR37422:SF13">
    <property type="entry name" value="LIPOPOLYSACCHARIDE BIOSYNTHESIS PROTEIN PA4999-RELATED"/>
    <property type="match status" value="1"/>
</dbReference>
<sequence length="445" mass="48142">MLLFARIAFPPDYGVPAPRLPLHPAAVLLCALFVFGVVGALLSTYPGDVFWGQNNRYQGLLTLSAYAMIVLVLSRREIDLRWPLRLFLVAASLASILGLINHFGIDPFGFYHNLRKADQGRFLSTLGNADFYGSYLVLAFPLALNAFLQADGKCHLALSAASLVCVTFGALVAGSDSTALGLLAAAIVFPLVLFRDRSAMRRLALGWGVFFLAAFVFGLLSGFLPSKTYLSFFTVAASRAGLSLPVAALMFAFWLLLRRVGQDRLLRLRRPYWIVLVSAAALGVLALVLLNTAFAHAPLGTFARYLRFDAGWGTDRGQIWAFVLRFFGSLSPLQKFFGASSGALFHADAIKPIFSDAALDTAHNEYLQYLVTNGILGLLSYLAALVFAIRTGLKKGVSKPLFRGVSIAVIAYAAQATVNIAQPASTPLLFVLLGVLVCRDAPQPQ</sequence>
<comment type="caution">
    <text evidence="7">The sequence shown here is derived from an EMBL/GenBank/DDBJ whole genome shotgun (WGS) entry which is preliminary data.</text>
</comment>
<dbReference type="EMBL" id="VSSQ01008573">
    <property type="protein sequence ID" value="MPM39239.1"/>
    <property type="molecule type" value="Genomic_DNA"/>
</dbReference>
<evidence type="ECO:0000259" key="6">
    <source>
        <dbReference type="Pfam" id="PF04932"/>
    </source>
</evidence>
<keyword evidence="2 5" id="KW-0812">Transmembrane</keyword>
<feature type="transmembrane region" description="Helical" evidence="5">
    <location>
        <begin position="86"/>
        <end position="105"/>
    </location>
</feature>
<evidence type="ECO:0000256" key="3">
    <source>
        <dbReference type="ARBA" id="ARBA00022989"/>
    </source>
</evidence>
<keyword evidence="3 5" id="KW-1133">Transmembrane helix</keyword>
<dbReference type="InterPro" id="IPR007016">
    <property type="entry name" value="O-antigen_ligase-rel_domated"/>
</dbReference>
<feature type="transmembrane region" description="Helical" evidence="5">
    <location>
        <begin position="131"/>
        <end position="148"/>
    </location>
</feature>
<reference evidence="7" key="1">
    <citation type="submission" date="2019-08" db="EMBL/GenBank/DDBJ databases">
        <authorList>
            <person name="Kucharzyk K."/>
            <person name="Murdoch R.W."/>
            <person name="Higgins S."/>
            <person name="Loffler F."/>
        </authorList>
    </citation>
    <scope>NUCLEOTIDE SEQUENCE</scope>
</reference>
<proteinExistence type="predicted"/>
<keyword evidence="4 5" id="KW-0472">Membrane</keyword>
<evidence type="ECO:0000256" key="1">
    <source>
        <dbReference type="ARBA" id="ARBA00004141"/>
    </source>
</evidence>
<dbReference type="InterPro" id="IPR051533">
    <property type="entry name" value="WaaL-like"/>
</dbReference>
<feature type="transmembrane region" description="Helical" evidence="5">
    <location>
        <begin position="401"/>
        <end position="418"/>
    </location>
</feature>
<feature type="transmembrane region" description="Helical" evidence="5">
    <location>
        <begin position="272"/>
        <end position="294"/>
    </location>
</feature>
<evidence type="ECO:0000256" key="4">
    <source>
        <dbReference type="ARBA" id="ARBA00023136"/>
    </source>
</evidence>